<organism evidence="3 4">
    <name type="scientific">Recurvomyces mirabilis</name>
    <dbReference type="NCBI Taxonomy" id="574656"/>
    <lineage>
        <taxon>Eukaryota</taxon>
        <taxon>Fungi</taxon>
        <taxon>Dikarya</taxon>
        <taxon>Ascomycota</taxon>
        <taxon>Pezizomycotina</taxon>
        <taxon>Dothideomycetes</taxon>
        <taxon>Dothideomycetidae</taxon>
        <taxon>Mycosphaerellales</taxon>
        <taxon>Teratosphaeriaceae</taxon>
        <taxon>Recurvomyces</taxon>
    </lineage>
</organism>
<gene>
    <name evidence="3" type="ORF">LTR78_006745</name>
</gene>
<dbReference type="Proteomes" id="UP001274830">
    <property type="component" value="Unassembled WGS sequence"/>
</dbReference>
<dbReference type="EMBL" id="JAUTXT010000025">
    <property type="protein sequence ID" value="KAK3673511.1"/>
    <property type="molecule type" value="Genomic_DNA"/>
</dbReference>
<comment type="caution">
    <text evidence="3">The sequence shown here is derived from an EMBL/GenBank/DDBJ whole genome shotgun (WGS) entry which is preliminary data.</text>
</comment>
<reference evidence="3" key="1">
    <citation type="submission" date="2023-07" db="EMBL/GenBank/DDBJ databases">
        <title>Black Yeasts Isolated from many extreme environments.</title>
        <authorList>
            <person name="Coleine C."/>
            <person name="Stajich J.E."/>
            <person name="Selbmann L."/>
        </authorList>
    </citation>
    <scope>NUCLEOTIDE SEQUENCE</scope>
    <source>
        <strain evidence="3">CCFEE 5485</strain>
    </source>
</reference>
<accession>A0AAE0WKQ8</accession>
<keyword evidence="2" id="KW-0732">Signal</keyword>
<evidence type="ECO:0000313" key="3">
    <source>
        <dbReference type="EMBL" id="KAK3673511.1"/>
    </source>
</evidence>
<dbReference type="AlphaFoldDB" id="A0AAE0WKQ8"/>
<proteinExistence type="predicted"/>
<protein>
    <submittedName>
        <fullName evidence="3">Uncharacterized protein</fullName>
    </submittedName>
</protein>
<feature type="signal peptide" evidence="2">
    <location>
        <begin position="1"/>
        <end position="26"/>
    </location>
</feature>
<evidence type="ECO:0000313" key="4">
    <source>
        <dbReference type="Proteomes" id="UP001274830"/>
    </source>
</evidence>
<evidence type="ECO:0000256" key="1">
    <source>
        <dbReference type="SAM" id="MobiDB-lite"/>
    </source>
</evidence>
<sequence length="644" mass="71034">MLGLHKSSLGMVLILLLLLVLKASLAADAGQPGPSGQRVRPASNSPPGQPAAKRPSSHSEQYKNALAWSNIFFKIYPGAQAKKQTYQDLEKWGWKRAEGTELPQVDVNYLRSPLLALGAGEPSQQHGRVCFSHKAGEETHPFLYHVVESTPACLDQFMFHDAGVVAVTEMNQPSEGTADAQNTDGDKLDEWQDVMAVAWQTLCQLHNTADTACDRLTWILMSKITDRDFLDIMETALNGDWQNIKIWPGNSFPTSTDPGKALLGMPIGRQVAKLIAQHQDMFPGKIVVEVVVYDPLGSINGGEIPEDWLDRKYPGLAFRIGDNSQQNTHASGTSSHSGTALQLSQPMWQQAVAAGRQMVIALDSGRAFQPQSTVNAFTDITPHGWVQRAKGIPAFNVDAVLDAYQHFGLDPRFRPRTDTSVNGMSVISHRGLLRNIYHDHLKTWTIAEVPYNATGAEYLQAATPGQGVLVLQKHLTMQQAAEPMPQAQRPINYSPGSDWRNIGLILWKQACEEIHLRPEILQYVFIVGINDPETVSLAATVWNQRSIESNFRAEWRGVPGKSTDGQAFSTTSEQGMALVGSPLGQQVAGMLGYHHADFPQSRIDTVFLYYVSMDWTDQPRRKQGTGPPPGPVENQPCLVFHVEK</sequence>
<feature type="chain" id="PRO_5042213082" evidence="2">
    <location>
        <begin position="27"/>
        <end position="644"/>
    </location>
</feature>
<feature type="region of interest" description="Disordered" evidence="1">
    <location>
        <begin position="30"/>
        <end position="59"/>
    </location>
</feature>
<name>A0AAE0WKQ8_9PEZI</name>
<keyword evidence="4" id="KW-1185">Reference proteome</keyword>
<evidence type="ECO:0000256" key="2">
    <source>
        <dbReference type="SAM" id="SignalP"/>
    </source>
</evidence>